<dbReference type="PANTHER" id="PTHR13334:SF4">
    <property type="entry name" value="SMALL RIBOSOMAL SUBUNIT PROTEIN US10M"/>
    <property type="match status" value="1"/>
</dbReference>
<evidence type="ECO:0000256" key="6">
    <source>
        <dbReference type="ARBA" id="ARBA00035261"/>
    </source>
</evidence>
<comment type="subcellular location">
    <subcellularLocation>
        <location evidence="1">Mitochondrion</location>
    </subcellularLocation>
</comment>
<evidence type="ECO:0000256" key="7">
    <source>
        <dbReference type="ARBA" id="ARBA00035544"/>
    </source>
</evidence>
<dbReference type="InterPro" id="IPR040055">
    <property type="entry name" value="Ribosomal_uS10m"/>
</dbReference>
<keyword evidence="3" id="KW-0689">Ribosomal protein</keyword>
<evidence type="ECO:0000256" key="3">
    <source>
        <dbReference type="ARBA" id="ARBA00022980"/>
    </source>
</evidence>
<proteinExistence type="inferred from homology"/>
<organism evidence="11">
    <name type="scientific">Enterobius vermicularis</name>
    <name type="common">Human pinworm</name>
    <dbReference type="NCBI Taxonomy" id="51028"/>
    <lineage>
        <taxon>Eukaryota</taxon>
        <taxon>Metazoa</taxon>
        <taxon>Ecdysozoa</taxon>
        <taxon>Nematoda</taxon>
        <taxon>Chromadorea</taxon>
        <taxon>Rhabditida</taxon>
        <taxon>Spirurina</taxon>
        <taxon>Oxyuridomorpha</taxon>
        <taxon>Oxyuroidea</taxon>
        <taxon>Oxyuridae</taxon>
        <taxon>Enterobius</taxon>
    </lineage>
</organism>
<keyword evidence="5" id="KW-0687">Ribonucleoprotein</keyword>
<dbReference type="SUPFAM" id="SSF54999">
    <property type="entry name" value="Ribosomal protein S10"/>
    <property type="match status" value="1"/>
</dbReference>
<gene>
    <name evidence="9" type="ORF">EVEC_LOCUS3904</name>
</gene>
<name>A0A0N4V2H2_ENTVE</name>
<dbReference type="Gene3D" id="3.30.70.600">
    <property type="entry name" value="Ribosomal protein S10 domain"/>
    <property type="match status" value="1"/>
</dbReference>
<reference evidence="9 10" key="2">
    <citation type="submission" date="2018-10" db="EMBL/GenBank/DDBJ databases">
        <authorList>
            <consortium name="Pathogen Informatics"/>
        </authorList>
    </citation>
    <scope>NUCLEOTIDE SEQUENCE [LARGE SCALE GENOMIC DNA]</scope>
</reference>
<evidence type="ECO:0000256" key="4">
    <source>
        <dbReference type="ARBA" id="ARBA00023128"/>
    </source>
</evidence>
<feature type="domain" description="Small ribosomal subunit protein uS10" evidence="8">
    <location>
        <begin position="53"/>
        <end position="150"/>
    </location>
</feature>
<accession>A0A0N4V2H2</accession>
<evidence type="ECO:0000313" key="10">
    <source>
        <dbReference type="Proteomes" id="UP000274131"/>
    </source>
</evidence>
<dbReference type="Pfam" id="PF00338">
    <property type="entry name" value="Ribosomal_S10"/>
    <property type="match status" value="1"/>
</dbReference>
<protein>
    <recommendedName>
        <fullName evidence="6">Small ribosomal subunit protein uS10m</fullName>
    </recommendedName>
    <alternativeName>
        <fullName evidence="7">28S ribosomal protein S10, mitochondrial</fullName>
    </alternativeName>
</protein>
<dbReference type="SMART" id="SM01403">
    <property type="entry name" value="Ribosomal_S10"/>
    <property type="match status" value="1"/>
</dbReference>
<dbReference type="PANTHER" id="PTHR13334">
    <property type="entry name" value="MITOCHONDRIAL 28S RIBOSOMAL PROTEIN S10"/>
    <property type="match status" value="1"/>
</dbReference>
<dbReference type="WBParaSite" id="EVEC_0000419601-mRNA-1">
    <property type="protein sequence ID" value="EVEC_0000419601-mRNA-1"/>
    <property type="gene ID" value="EVEC_0000419601"/>
</dbReference>
<comment type="similarity">
    <text evidence="2">Belongs to the universal ribosomal protein uS10 family.</text>
</comment>
<dbReference type="STRING" id="51028.A0A0N4V2H2"/>
<evidence type="ECO:0000256" key="5">
    <source>
        <dbReference type="ARBA" id="ARBA00023274"/>
    </source>
</evidence>
<dbReference type="AlphaFoldDB" id="A0A0N4V2H2"/>
<dbReference type="Proteomes" id="UP000274131">
    <property type="component" value="Unassembled WGS sequence"/>
</dbReference>
<evidence type="ECO:0000256" key="2">
    <source>
        <dbReference type="ARBA" id="ARBA00007102"/>
    </source>
</evidence>
<sequence length="172" mass="20206">MLTSLANSFSRFNNHLLVESLSAWRICSQRLIYTVSELEKKVSQPDRLFWKIHLEMRGHDKAVLKSYTTFLQTTCHHLDIKHSPVQVLPYFKWIAPLLRAKFVYKKYKLHYETRTHIRRMSIEKVTGSTASTFLEYIQRNIPEGVAMKVTYEEAVPLPSMILKTMEKKSLTT</sequence>
<keyword evidence="4" id="KW-0496">Mitochondrion</keyword>
<keyword evidence="10" id="KW-1185">Reference proteome</keyword>
<dbReference type="InterPro" id="IPR027486">
    <property type="entry name" value="Ribosomal_uS10_dom"/>
</dbReference>
<dbReference type="EMBL" id="UXUI01007711">
    <property type="protein sequence ID" value="VDD88931.1"/>
    <property type="molecule type" value="Genomic_DNA"/>
</dbReference>
<dbReference type="OrthoDB" id="366214at2759"/>
<dbReference type="GO" id="GO:0005763">
    <property type="term" value="C:mitochondrial small ribosomal subunit"/>
    <property type="evidence" value="ECO:0007669"/>
    <property type="project" value="InterPro"/>
</dbReference>
<evidence type="ECO:0000256" key="1">
    <source>
        <dbReference type="ARBA" id="ARBA00004173"/>
    </source>
</evidence>
<reference evidence="11" key="1">
    <citation type="submission" date="2017-02" db="UniProtKB">
        <authorList>
            <consortium name="WormBaseParasite"/>
        </authorList>
    </citation>
    <scope>IDENTIFICATION</scope>
</reference>
<evidence type="ECO:0000313" key="9">
    <source>
        <dbReference type="EMBL" id="VDD88931.1"/>
    </source>
</evidence>
<evidence type="ECO:0000313" key="11">
    <source>
        <dbReference type="WBParaSite" id="EVEC_0000419601-mRNA-1"/>
    </source>
</evidence>
<dbReference type="InterPro" id="IPR036838">
    <property type="entry name" value="Ribosomal_uS10_dom_sf"/>
</dbReference>
<evidence type="ECO:0000259" key="8">
    <source>
        <dbReference type="SMART" id="SM01403"/>
    </source>
</evidence>